<dbReference type="EMBL" id="LR796249">
    <property type="protein sequence ID" value="CAB4130761.1"/>
    <property type="molecule type" value="Genomic_DNA"/>
</dbReference>
<gene>
    <name evidence="1" type="ORF">UFOVP127_20</name>
    <name evidence="2" type="ORF">UFOVP276_126</name>
</gene>
<name>A0A6J5LQ83_9CAUD</name>
<evidence type="ECO:0000313" key="1">
    <source>
        <dbReference type="EMBL" id="CAB4130761.1"/>
    </source>
</evidence>
<evidence type="ECO:0000313" key="2">
    <source>
        <dbReference type="EMBL" id="CAB4135170.1"/>
    </source>
</evidence>
<organism evidence="2">
    <name type="scientific">uncultured Caudovirales phage</name>
    <dbReference type="NCBI Taxonomy" id="2100421"/>
    <lineage>
        <taxon>Viruses</taxon>
        <taxon>Duplodnaviria</taxon>
        <taxon>Heunggongvirae</taxon>
        <taxon>Uroviricota</taxon>
        <taxon>Caudoviricetes</taxon>
        <taxon>Peduoviridae</taxon>
        <taxon>Maltschvirus</taxon>
        <taxon>Maltschvirus maltsch</taxon>
    </lineage>
</organism>
<accession>A0A6J5LQ83</accession>
<protein>
    <submittedName>
        <fullName evidence="2">Uncharacterized protein</fullName>
    </submittedName>
</protein>
<proteinExistence type="predicted"/>
<sequence length="317" mass="33806">MAIIKIRAYVPDVHIVLRTFNRIEVQKSIVGTPTFSDASAITDVSAVEASVTGTVLQPYSGLKDTTLKVRVNQGTEYSLLFSDNNPVSIQSVIDAINGEGGILGLVASDAEGYLKLDTVVKGTKAVIQITDGDANASLGFTTNQTVSGKDEHVQLMRGVSTYTYVDHSGSVTDYYRTRFINSLSGEVSEWSDWILGTFTPGVASDHLTIGTAKLSNIDGSALVCAKITLVNVYSPLTLDGYFFAGRSKTVVTDKAGVAQVTLVKGSVIDVILEGTSIVRRIQVPSTSAFDLLDPAIQIDDAFSIQYPDLPAAVRSTL</sequence>
<dbReference type="EMBL" id="LR796294">
    <property type="protein sequence ID" value="CAB4135170.1"/>
    <property type="molecule type" value="Genomic_DNA"/>
</dbReference>
<reference evidence="2" key="1">
    <citation type="submission" date="2020-04" db="EMBL/GenBank/DDBJ databases">
        <authorList>
            <person name="Chiriac C."/>
            <person name="Salcher M."/>
            <person name="Ghai R."/>
            <person name="Kavagutti S V."/>
        </authorList>
    </citation>
    <scope>NUCLEOTIDE SEQUENCE</scope>
</reference>